<gene>
    <name evidence="1" type="ORF">TGEB3V08_LOCUS942</name>
</gene>
<proteinExistence type="predicted"/>
<accession>A0A7R9JPA4</accession>
<protein>
    <submittedName>
        <fullName evidence="1">Uncharacterized protein</fullName>
    </submittedName>
</protein>
<sequence length="116" mass="12231">MVYRRGAARSNTGVAAWSNAGVAAQSNAGVAAWSNVGVALQTNRSSSSDTGLQSTSGTKCDVLELRRPDLLDRINRLRRGVDTAYTCWESSPPSSKIVTLDQTRFNASVGVPTDAG</sequence>
<evidence type="ECO:0000313" key="1">
    <source>
        <dbReference type="EMBL" id="CAD7586631.1"/>
    </source>
</evidence>
<reference evidence="1" key="1">
    <citation type="submission" date="2020-11" db="EMBL/GenBank/DDBJ databases">
        <authorList>
            <person name="Tran Van P."/>
        </authorList>
    </citation>
    <scope>NUCLEOTIDE SEQUENCE</scope>
</reference>
<name>A0A7R9JPA4_TIMGE</name>
<dbReference type="AlphaFoldDB" id="A0A7R9JPA4"/>
<dbReference type="EMBL" id="OE839301">
    <property type="protein sequence ID" value="CAD7586631.1"/>
    <property type="molecule type" value="Genomic_DNA"/>
</dbReference>
<organism evidence="1">
    <name type="scientific">Timema genevievae</name>
    <name type="common">Walking stick</name>
    <dbReference type="NCBI Taxonomy" id="629358"/>
    <lineage>
        <taxon>Eukaryota</taxon>
        <taxon>Metazoa</taxon>
        <taxon>Ecdysozoa</taxon>
        <taxon>Arthropoda</taxon>
        <taxon>Hexapoda</taxon>
        <taxon>Insecta</taxon>
        <taxon>Pterygota</taxon>
        <taxon>Neoptera</taxon>
        <taxon>Polyneoptera</taxon>
        <taxon>Phasmatodea</taxon>
        <taxon>Timematodea</taxon>
        <taxon>Timematoidea</taxon>
        <taxon>Timematidae</taxon>
        <taxon>Timema</taxon>
    </lineage>
</organism>